<name>A0A5Q0QA59_9SPHI</name>
<dbReference type="GO" id="GO:0003700">
    <property type="term" value="F:DNA-binding transcription factor activity"/>
    <property type="evidence" value="ECO:0007669"/>
    <property type="project" value="InterPro"/>
</dbReference>
<dbReference type="PROSITE" id="PS01124">
    <property type="entry name" value="HTH_ARAC_FAMILY_2"/>
    <property type="match status" value="1"/>
</dbReference>
<protein>
    <submittedName>
        <fullName evidence="5">Helix-turn-helix domain-containing protein</fullName>
    </submittedName>
</protein>
<dbReference type="InterPro" id="IPR018060">
    <property type="entry name" value="HTH_AraC"/>
</dbReference>
<dbReference type="InterPro" id="IPR009057">
    <property type="entry name" value="Homeodomain-like_sf"/>
</dbReference>
<dbReference type="AlphaFoldDB" id="A0A5Q0QA59"/>
<sequence>MKPIYAKPPVGNRTAFQIRKDYLDVLDTKWHYHAEFELAFIKYPYGKRIAGKSISTFEHVDLVFYGPNLPHAWSADNGLEKEKEFNYNSGLSSYAIVVHFSESCFGESFFTIPEMLSIKNVLELSSRGILIAGDSRVKIMDWMEEMLITNGPKKVILLLKILEEISISKEISLLSSAGYWNNINDHDAIRMSTIYEYIMSNFKNEIDLGEIASRAHMTPSAFCRYFKARTKKTMIEFINELRINFACQLLEENRRSITQICFEAGFNNTSNFNRRFKLLKGITPQQYKLNIQQVYLKNKS</sequence>
<dbReference type="PROSITE" id="PS00041">
    <property type="entry name" value="HTH_ARAC_FAMILY_1"/>
    <property type="match status" value="1"/>
</dbReference>
<proteinExistence type="predicted"/>
<evidence type="ECO:0000256" key="2">
    <source>
        <dbReference type="ARBA" id="ARBA00023125"/>
    </source>
</evidence>
<accession>A0A5Q0QA59</accession>
<dbReference type="Gene3D" id="1.10.10.60">
    <property type="entry name" value="Homeodomain-like"/>
    <property type="match status" value="2"/>
</dbReference>
<dbReference type="InterPro" id="IPR020449">
    <property type="entry name" value="Tscrpt_reg_AraC-type_HTH"/>
</dbReference>
<feature type="domain" description="HTH araC/xylS-type" evidence="4">
    <location>
        <begin position="192"/>
        <end position="290"/>
    </location>
</feature>
<dbReference type="PRINTS" id="PR00032">
    <property type="entry name" value="HTHARAC"/>
</dbReference>
<dbReference type="KEGG" id="sphe:GFH32_08870"/>
<dbReference type="EMBL" id="CP045652">
    <property type="protein sequence ID" value="QGA26433.1"/>
    <property type="molecule type" value="Genomic_DNA"/>
</dbReference>
<evidence type="ECO:0000259" key="4">
    <source>
        <dbReference type="PROSITE" id="PS01124"/>
    </source>
</evidence>
<dbReference type="SMART" id="SM00342">
    <property type="entry name" value="HTH_ARAC"/>
    <property type="match status" value="1"/>
</dbReference>
<dbReference type="InterPro" id="IPR018062">
    <property type="entry name" value="HTH_AraC-typ_CS"/>
</dbReference>
<keyword evidence="6" id="KW-1185">Reference proteome</keyword>
<keyword evidence="3" id="KW-0804">Transcription</keyword>
<dbReference type="Proteomes" id="UP000326921">
    <property type="component" value="Chromosome"/>
</dbReference>
<reference evidence="5 6" key="1">
    <citation type="submission" date="2019-10" db="EMBL/GenBank/DDBJ databases">
        <authorList>
            <person name="Dong K."/>
        </authorList>
    </citation>
    <scope>NUCLEOTIDE SEQUENCE [LARGE SCALE GENOMIC DNA]</scope>
    <source>
        <strain evidence="6">dk4302</strain>
    </source>
</reference>
<dbReference type="RefSeq" id="WP_153511297.1">
    <property type="nucleotide sequence ID" value="NZ_CP045652.1"/>
</dbReference>
<keyword evidence="1" id="KW-0805">Transcription regulation</keyword>
<keyword evidence="2" id="KW-0238">DNA-binding</keyword>
<evidence type="ECO:0000313" key="6">
    <source>
        <dbReference type="Proteomes" id="UP000326921"/>
    </source>
</evidence>
<dbReference type="GO" id="GO:0043565">
    <property type="term" value="F:sequence-specific DNA binding"/>
    <property type="evidence" value="ECO:0007669"/>
    <property type="project" value="InterPro"/>
</dbReference>
<dbReference type="SUPFAM" id="SSF46689">
    <property type="entry name" value="Homeodomain-like"/>
    <property type="match status" value="2"/>
</dbReference>
<evidence type="ECO:0000256" key="3">
    <source>
        <dbReference type="ARBA" id="ARBA00023163"/>
    </source>
</evidence>
<evidence type="ECO:0000256" key="1">
    <source>
        <dbReference type="ARBA" id="ARBA00023015"/>
    </source>
</evidence>
<organism evidence="5 6">
    <name type="scientific">Sphingobacterium zhuxiongii</name>
    <dbReference type="NCBI Taxonomy" id="2662364"/>
    <lineage>
        <taxon>Bacteria</taxon>
        <taxon>Pseudomonadati</taxon>
        <taxon>Bacteroidota</taxon>
        <taxon>Sphingobacteriia</taxon>
        <taxon>Sphingobacteriales</taxon>
        <taxon>Sphingobacteriaceae</taxon>
        <taxon>Sphingobacterium</taxon>
    </lineage>
</organism>
<gene>
    <name evidence="5" type="ORF">GFH32_08870</name>
</gene>
<dbReference type="Pfam" id="PF12833">
    <property type="entry name" value="HTH_18"/>
    <property type="match status" value="1"/>
</dbReference>
<dbReference type="PANTHER" id="PTHR43280">
    <property type="entry name" value="ARAC-FAMILY TRANSCRIPTIONAL REGULATOR"/>
    <property type="match status" value="1"/>
</dbReference>
<evidence type="ECO:0000313" key="5">
    <source>
        <dbReference type="EMBL" id="QGA26433.1"/>
    </source>
</evidence>
<dbReference type="PANTHER" id="PTHR43280:SF27">
    <property type="entry name" value="TRANSCRIPTIONAL REGULATOR MTLR"/>
    <property type="match status" value="1"/>
</dbReference>